<evidence type="ECO:0000313" key="2">
    <source>
        <dbReference type="Proteomes" id="UP000275078"/>
    </source>
</evidence>
<dbReference type="AlphaFoldDB" id="A0A3N4ISE0"/>
<organism evidence="1 2">
    <name type="scientific">Ascobolus immersus RN42</name>
    <dbReference type="NCBI Taxonomy" id="1160509"/>
    <lineage>
        <taxon>Eukaryota</taxon>
        <taxon>Fungi</taxon>
        <taxon>Dikarya</taxon>
        <taxon>Ascomycota</taxon>
        <taxon>Pezizomycotina</taxon>
        <taxon>Pezizomycetes</taxon>
        <taxon>Pezizales</taxon>
        <taxon>Ascobolaceae</taxon>
        <taxon>Ascobolus</taxon>
    </lineage>
</organism>
<dbReference type="EMBL" id="ML119647">
    <property type="protein sequence ID" value="RPA87131.1"/>
    <property type="molecule type" value="Genomic_DNA"/>
</dbReference>
<protein>
    <submittedName>
        <fullName evidence="1">Uncharacterized protein</fullName>
    </submittedName>
</protein>
<keyword evidence="2" id="KW-1185">Reference proteome</keyword>
<dbReference type="Proteomes" id="UP000275078">
    <property type="component" value="Unassembled WGS sequence"/>
</dbReference>
<gene>
    <name evidence="1" type="ORF">BJ508DRAFT_321023</name>
</gene>
<proteinExistence type="predicted"/>
<reference evidence="1 2" key="1">
    <citation type="journal article" date="2018" name="Nat. Ecol. Evol.">
        <title>Pezizomycetes genomes reveal the molecular basis of ectomycorrhizal truffle lifestyle.</title>
        <authorList>
            <person name="Murat C."/>
            <person name="Payen T."/>
            <person name="Noel B."/>
            <person name="Kuo A."/>
            <person name="Morin E."/>
            <person name="Chen J."/>
            <person name="Kohler A."/>
            <person name="Krizsan K."/>
            <person name="Balestrini R."/>
            <person name="Da Silva C."/>
            <person name="Montanini B."/>
            <person name="Hainaut M."/>
            <person name="Levati E."/>
            <person name="Barry K.W."/>
            <person name="Belfiori B."/>
            <person name="Cichocki N."/>
            <person name="Clum A."/>
            <person name="Dockter R.B."/>
            <person name="Fauchery L."/>
            <person name="Guy J."/>
            <person name="Iotti M."/>
            <person name="Le Tacon F."/>
            <person name="Lindquist E.A."/>
            <person name="Lipzen A."/>
            <person name="Malagnac F."/>
            <person name="Mello A."/>
            <person name="Molinier V."/>
            <person name="Miyauchi S."/>
            <person name="Poulain J."/>
            <person name="Riccioni C."/>
            <person name="Rubini A."/>
            <person name="Sitrit Y."/>
            <person name="Splivallo R."/>
            <person name="Traeger S."/>
            <person name="Wang M."/>
            <person name="Zifcakova L."/>
            <person name="Wipf D."/>
            <person name="Zambonelli A."/>
            <person name="Paolocci F."/>
            <person name="Nowrousian M."/>
            <person name="Ottonello S."/>
            <person name="Baldrian P."/>
            <person name="Spatafora J.W."/>
            <person name="Henrissat B."/>
            <person name="Nagy L.G."/>
            <person name="Aury J.M."/>
            <person name="Wincker P."/>
            <person name="Grigoriev I.V."/>
            <person name="Bonfante P."/>
            <person name="Martin F.M."/>
        </authorList>
    </citation>
    <scope>NUCLEOTIDE SEQUENCE [LARGE SCALE GENOMIC DNA]</scope>
    <source>
        <strain evidence="1 2">RN42</strain>
    </source>
</reference>
<name>A0A3N4ISE0_ASCIM</name>
<accession>A0A3N4ISE0</accession>
<sequence length="197" mass="23503">MSTGPIKATDMVVAREHPLAGSALYQQCITIGDPEVMAKGLLESYSHEMNEREYKEIKEQMTWIIKRLYLEEDPTAPELYQPIEDYFLFSLNEALPQITYARGQLESDREGWHESDWIMERYFTDQTFVKFIKDRMRSERLENLILKYLEQDDLDLDLVRQVDRLTIEKREEEDRYRGEFEVRSNCETTVEFTTEYG</sequence>
<evidence type="ECO:0000313" key="1">
    <source>
        <dbReference type="EMBL" id="RPA87131.1"/>
    </source>
</evidence>